<proteinExistence type="predicted"/>
<evidence type="ECO:0000313" key="2">
    <source>
        <dbReference type="EMBL" id="SPD72779.1"/>
    </source>
</evidence>
<evidence type="ECO:0000259" key="1">
    <source>
        <dbReference type="Pfam" id="PF01850"/>
    </source>
</evidence>
<reference evidence="2" key="1">
    <citation type="submission" date="2018-01" db="EMBL/GenBank/DDBJ databases">
        <authorList>
            <person name="Regsiter A."/>
            <person name="William W."/>
        </authorList>
    </citation>
    <scope>NUCLEOTIDE SEQUENCE</scope>
    <source>
        <strain evidence="2">TRIP AH-1</strain>
    </source>
</reference>
<feature type="domain" description="PIN" evidence="1">
    <location>
        <begin position="9"/>
        <end position="134"/>
    </location>
</feature>
<dbReference type="SUPFAM" id="SSF88723">
    <property type="entry name" value="PIN domain-like"/>
    <property type="match status" value="1"/>
</dbReference>
<organism evidence="2">
    <name type="scientific">uncultured Desulfobacterium sp</name>
    <dbReference type="NCBI Taxonomy" id="201089"/>
    <lineage>
        <taxon>Bacteria</taxon>
        <taxon>Pseudomonadati</taxon>
        <taxon>Thermodesulfobacteriota</taxon>
        <taxon>Desulfobacteria</taxon>
        <taxon>Desulfobacterales</taxon>
        <taxon>Desulfobacteriaceae</taxon>
        <taxon>Desulfobacterium</taxon>
        <taxon>environmental samples</taxon>
    </lineage>
</organism>
<dbReference type="AlphaFoldDB" id="A0A445MTP6"/>
<gene>
    <name evidence="2" type="ORF">PITCH_A1530009</name>
</gene>
<protein>
    <recommendedName>
        <fullName evidence="1">PIN domain-containing protein</fullName>
    </recommendedName>
</protein>
<name>A0A445MTP6_9BACT</name>
<dbReference type="InterPro" id="IPR029060">
    <property type="entry name" value="PIN-like_dom_sf"/>
</dbReference>
<accession>A0A445MTP6</accession>
<dbReference type="CDD" id="cd09874">
    <property type="entry name" value="PIN_MT3492-like"/>
    <property type="match status" value="1"/>
</dbReference>
<dbReference type="Gene3D" id="3.40.50.1010">
    <property type="entry name" value="5'-nuclease"/>
    <property type="match status" value="1"/>
</dbReference>
<sequence>MSGDADKVIYWDASAILSTLFTDKHSAEAKIWVQKEYIHLVSTLAYSETCSVIARLNREAHLSDILIKTAFKMLEEGPWSFTRAWPEWETVRTLSNKWSLCGAGLWHLATAINLKEQLPELFLLTFDLRLQDAADGEGLLEFER</sequence>
<dbReference type="Pfam" id="PF01850">
    <property type="entry name" value="PIN"/>
    <property type="match status" value="1"/>
</dbReference>
<dbReference type="InterPro" id="IPR002716">
    <property type="entry name" value="PIN_dom"/>
</dbReference>
<dbReference type="EMBL" id="OJIN01000061">
    <property type="protein sequence ID" value="SPD72779.1"/>
    <property type="molecule type" value="Genomic_DNA"/>
</dbReference>